<name>A0AAX0ZDF9_STACR</name>
<dbReference type="EMBL" id="PZAO01000033">
    <property type="protein sequence ID" value="PTG68209.1"/>
    <property type="molecule type" value="Genomic_DNA"/>
</dbReference>
<dbReference type="GO" id="GO:0003677">
    <property type="term" value="F:DNA binding"/>
    <property type="evidence" value="ECO:0007669"/>
    <property type="project" value="UniProtKB-KW"/>
</dbReference>
<comment type="caution">
    <text evidence="6">The sequence shown here is derived from an EMBL/GenBank/DDBJ whole genome shotgun (WGS) entry which is preliminary data.</text>
</comment>
<protein>
    <submittedName>
        <fullName evidence="6">Crp/Fnr family transcriptional regulator</fullName>
    </submittedName>
</protein>
<evidence type="ECO:0000313" key="6">
    <source>
        <dbReference type="EMBL" id="PTG25501.1"/>
    </source>
</evidence>
<evidence type="ECO:0000313" key="8">
    <source>
        <dbReference type="Proteomes" id="UP000242008"/>
    </source>
</evidence>
<keyword evidence="8" id="KW-1185">Reference proteome</keyword>
<reference evidence="8 9" key="1">
    <citation type="journal article" date="2016" name="Front. Microbiol.">
        <title>Comprehensive Phylogenetic Analysis of Bovine Non-aureus Staphylococci Species Based on Whole-Genome Sequencing.</title>
        <authorList>
            <person name="Naushad S."/>
            <person name="Barkema H.W."/>
            <person name="Luby C."/>
            <person name="Condas L.A."/>
            <person name="Nobrega D.B."/>
            <person name="Carson D.A."/>
            <person name="De Buck J."/>
        </authorList>
    </citation>
    <scope>NUCLEOTIDE SEQUENCE [LARGE SCALE GENOMIC DNA]</scope>
    <source>
        <strain evidence="6 9">SNUC 105</strain>
        <strain evidence="7 8">SNUC 1363</strain>
    </source>
</reference>
<proteinExistence type="predicted"/>
<keyword evidence="2" id="KW-0238">DNA-binding</keyword>
<evidence type="ECO:0000259" key="5">
    <source>
        <dbReference type="PROSITE" id="PS51063"/>
    </source>
</evidence>
<keyword evidence="4" id="KW-0804">Transcription</keyword>
<gene>
    <name evidence="6" type="ORF">BU638_10720</name>
    <name evidence="7" type="ORF">BU676_10665</name>
</gene>
<dbReference type="InterPro" id="IPR018490">
    <property type="entry name" value="cNMP-bd_dom_sf"/>
</dbReference>
<dbReference type="InterPro" id="IPR036388">
    <property type="entry name" value="WH-like_DNA-bd_sf"/>
</dbReference>
<dbReference type="RefSeq" id="WP_051605000.1">
    <property type="nucleotide sequence ID" value="NZ_JAHCPV010000005.1"/>
</dbReference>
<evidence type="ECO:0000313" key="7">
    <source>
        <dbReference type="EMBL" id="PTG68209.1"/>
    </source>
</evidence>
<feature type="domain" description="HTH crp-type" evidence="5">
    <location>
        <begin position="133"/>
        <end position="209"/>
    </location>
</feature>
<evidence type="ECO:0000256" key="2">
    <source>
        <dbReference type="ARBA" id="ARBA00023125"/>
    </source>
</evidence>
<dbReference type="Proteomes" id="UP000242144">
    <property type="component" value="Unassembled WGS sequence"/>
</dbReference>
<keyword evidence="3" id="KW-0010">Activator</keyword>
<dbReference type="Proteomes" id="UP000242008">
    <property type="component" value="Unassembled WGS sequence"/>
</dbReference>
<accession>A0AAX0ZDF9</accession>
<dbReference type="Gene3D" id="1.10.10.10">
    <property type="entry name" value="Winged helix-like DNA-binding domain superfamily/Winged helix DNA-binding domain"/>
    <property type="match status" value="1"/>
</dbReference>
<dbReference type="InterPro" id="IPR012318">
    <property type="entry name" value="HTH_CRP"/>
</dbReference>
<dbReference type="GO" id="GO:0006355">
    <property type="term" value="P:regulation of DNA-templated transcription"/>
    <property type="evidence" value="ECO:0007669"/>
    <property type="project" value="InterPro"/>
</dbReference>
<dbReference type="SUPFAM" id="SSF46785">
    <property type="entry name" value="Winged helix' DNA-binding domain"/>
    <property type="match status" value="1"/>
</dbReference>
<dbReference type="InterPro" id="IPR036390">
    <property type="entry name" value="WH_DNA-bd_sf"/>
</dbReference>
<reference evidence="6" key="2">
    <citation type="submission" date="2018-03" db="EMBL/GenBank/DDBJ databases">
        <authorList>
            <person name="Naushad S."/>
        </authorList>
    </citation>
    <scope>NUCLEOTIDE SEQUENCE</scope>
    <source>
        <strain evidence="6">SNUC 105</strain>
        <strain evidence="7">SNUC 1363</strain>
    </source>
</reference>
<keyword evidence="1" id="KW-0805">Transcription regulation</keyword>
<dbReference type="PROSITE" id="PS51063">
    <property type="entry name" value="HTH_CRP_2"/>
    <property type="match status" value="1"/>
</dbReference>
<organism evidence="6 9">
    <name type="scientific">Staphylococcus chromogenes</name>
    <name type="common">Staphylococcus hyicus subsp. chromogenes</name>
    <dbReference type="NCBI Taxonomy" id="46126"/>
    <lineage>
        <taxon>Bacteria</taxon>
        <taxon>Bacillati</taxon>
        <taxon>Bacillota</taxon>
        <taxon>Bacilli</taxon>
        <taxon>Bacillales</taxon>
        <taxon>Staphylococcaceae</taxon>
        <taxon>Staphylococcus</taxon>
    </lineage>
</organism>
<dbReference type="AlphaFoldDB" id="A0AAX0ZDF9"/>
<dbReference type="SMART" id="SM00419">
    <property type="entry name" value="HTH_CRP"/>
    <property type="match status" value="1"/>
</dbReference>
<dbReference type="SUPFAM" id="SSF51206">
    <property type="entry name" value="cAMP-binding domain-like"/>
    <property type="match status" value="1"/>
</dbReference>
<evidence type="ECO:0000256" key="4">
    <source>
        <dbReference type="ARBA" id="ARBA00023163"/>
    </source>
</evidence>
<dbReference type="EMBL" id="PZCM01000020">
    <property type="protein sequence ID" value="PTG25501.1"/>
    <property type="molecule type" value="Genomic_DNA"/>
</dbReference>
<sequence length="228" mass="26645">MLKLNNELFNLIKRYGECKTFKPHAIIHLNNEENFLYAFEKGITFLKHTDITGKVLLSKICIKGSIYIETVEEFIQFQINYHLFFKEDTTLYQVSINKLKEKIDNDNLNTLVLKYTHNEIRKRELTLRDYTFYGKKGTILSNLVRLANSFGKTLKNGTILIDIKLTHEDLSQLCGMSRERTTKTISKLKSDNILDYDKKIKKFIILDLGSIKNQINCEECPLNFCNIC</sequence>
<evidence type="ECO:0000256" key="3">
    <source>
        <dbReference type="ARBA" id="ARBA00023159"/>
    </source>
</evidence>
<evidence type="ECO:0000256" key="1">
    <source>
        <dbReference type="ARBA" id="ARBA00023015"/>
    </source>
</evidence>
<dbReference type="Pfam" id="PF13545">
    <property type="entry name" value="HTH_Crp_2"/>
    <property type="match status" value="1"/>
</dbReference>
<evidence type="ECO:0000313" key="9">
    <source>
        <dbReference type="Proteomes" id="UP000242144"/>
    </source>
</evidence>